<dbReference type="PRINTS" id="PR00391">
    <property type="entry name" value="PITRANSFER"/>
</dbReference>
<sequence length="1352" mass="150584">MLIKEYRISLPMSVEEYRIAQLYMIQKKSRDESHGTDSGVEIIENKPYTNGPGGNGQYTYKIYHIGSHLPGWFRAILPKSALRVEEEAWNAYPYTKTRYKCPFIEKFLLEVETKYHNDSGEDDSVFSLSKSDKALRTVDYIDIVKDSLTGGDYKKEEDPKLYKSSKTGRGPLSDDWRLQYAEALKEGQRDGMEMMTAYKLCRVEFKYWGMQNKIERFIHDVALRKTMLRAHRQAWCWQDEYYGLTLEDIRALERETQLALAEKMAAANQAHGAGSPEANDSPTRRSSSASSASSERRLSHPHHHHHRVAEKSKSGVHFSETLLKDSPSLEAASDFSRSVSQESNASTVINGAVVASSSSPSVLSSQSRHSHSSQRHSSSEGHWSSLEQLQEPSSDEEFFDAQEDVHYQMSFDGEAPNLIRHSSMELVHTADDSSDTHSFMSCVTGDEPQFDKRVEQFRQMYSLDGSQGTTDLSPPQSASSCPTQILFLVLHGGNILDSSQEGISKRRDLTNLRATFDNVILAHYQTAYQRIKFRLVPCPSLCKETLALLSSLSPFNVDRVNTAGSMESNLARNQNLVPLGAIPVLATASAEYQDQVNAMVTSANKVYHDFLKSEDGIGFSGQICFLADATGSLLAYDALTSCSTLMRGGSRYGSHESVESSAIGTETSHRSASMNSHKRELSLSDPALNQNQATGSLPAPKKAERSKSEIVPPDTSEIYSTCKEEPPPVAMRHDSKKYSFRHNSVHLCTSGEVSRRTSSGSHNEGGLAKFDFDVSDFFMCGAPLGIVLAYRKIRRSDDMTMLRPSCHQVYNLFHSSDPTALRIEPLLHEGFASVPPQNVCRYSKFPLGDGEPVHVVETIQKHLKVFATEGREHRTSTSEGPPRMLQRQNSLSSVNSTSSGLGENTVSSITSVTNSWWGVKRIDYVLYCPDALHSFPTNALPHLFHSSFWESTDLVAFILRQVLRQNEVLVDAGHGVARGSMASFKIKSPREKWIKRRTTIKVRNLQPNHRANDVIVLEDMPQVLSAKFMYGSLDITSLSGEKVDVNIMKQPPSGDWTLLGTEVTDSHGRFTYTIPKEHRISQGLYPVKLVVRGDHTSVDFYMAVLPPKTETVVFSIDGSFTASVSIMGKDPKVRAGAVDVVRQWQDLGYLILYVSARPDLQHRKVVAWLAQHNFPHGMVAFMDGLSKDPLKQKFNYIRSLQTEAQIELKAAYGSSKDISIYKDLGLLPHQIFIVGKASKKQHGQAQVLTDGYSAHLNQLMTPGFTRPAVGNARMFLRKSNFRLSMHEPHSRESKKAVKHTSSHSNAGDFLSGSGDILGTKIVVQDFSSSAEGRSRDSSPRLQLVAHGKSTDV</sequence>
<feature type="region of interest" description="Disordered" evidence="4">
    <location>
        <begin position="265"/>
        <end position="317"/>
    </location>
</feature>
<feature type="region of interest" description="Disordered" evidence="4">
    <location>
        <begin position="1285"/>
        <end position="1311"/>
    </location>
</feature>
<dbReference type="Pfam" id="PF02862">
    <property type="entry name" value="DDHD"/>
    <property type="match status" value="2"/>
</dbReference>
<feature type="compositionally biased region" description="Basic and acidic residues" evidence="4">
    <location>
        <begin position="1285"/>
        <end position="1295"/>
    </location>
</feature>
<evidence type="ECO:0000256" key="3">
    <source>
        <dbReference type="ARBA" id="ARBA00022837"/>
    </source>
</evidence>
<proteinExistence type="inferred from homology"/>
<dbReference type="FunFam" id="3.40.50.1000:FF:000173">
    <property type="entry name" value="Membrane-associated phosphatidylinositol transfer protein 2"/>
    <property type="match status" value="1"/>
</dbReference>
<dbReference type="GO" id="GO:0031210">
    <property type="term" value="F:phosphatidylcholine binding"/>
    <property type="evidence" value="ECO:0007669"/>
    <property type="project" value="TreeGrafter"/>
</dbReference>
<dbReference type="Pfam" id="PF24694">
    <property type="entry name" value="LNS2_PITM1-3"/>
    <property type="match status" value="1"/>
</dbReference>
<evidence type="ECO:0000313" key="7">
    <source>
        <dbReference type="RefSeq" id="XP_055861562.1"/>
    </source>
</evidence>
<dbReference type="Pfam" id="PF02121">
    <property type="entry name" value="IP_trans"/>
    <property type="match status" value="1"/>
</dbReference>
<dbReference type="GO" id="GO:0008526">
    <property type="term" value="F:phosphatidylinositol transfer activity"/>
    <property type="evidence" value="ECO:0007669"/>
    <property type="project" value="TreeGrafter"/>
</dbReference>
<comment type="similarity">
    <text evidence="1">Belongs to the PtdIns transfer protein family. PI transfer class IIA subfamily.</text>
</comment>
<feature type="region of interest" description="Disordered" evidence="4">
    <location>
        <begin position="649"/>
        <end position="733"/>
    </location>
</feature>
<feature type="compositionally biased region" description="Low complexity" evidence="4">
    <location>
        <begin position="284"/>
        <end position="293"/>
    </location>
</feature>
<dbReference type="SUPFAM" id="SSF55961">
    <property type="entry name" value="Bet v1-like"/>
    <property type="match status" value="1"/>
</dbReference>
<dbReference type="GeneID" id="106076948"/>
<feature type="domain" description="DDHD" evidence="5">
    <location>
        <begin position="770"/>
        <end position="964"/>
    </location>
</feature>
<gene>
    <name evidence="7 8" type="primary">LOC106076948</name>
</gene>
<dbReference type="GO" id="GO:0005737">
    <property type="term" value="C:cytoplasm"/>
    <property type="evidence" value="ECO:0007669"/>
    <property type="project" value="TreeGrafter"/>
</dbReference>
<dbReference type="Gene3D" id="3.30.530.20">
    <property type="match status" value="1"/>
</dbReference>
<feature type="compositionally biased region" description="Basic residues" evidence="4">
    <location>
        <begin position="299"/>
        <end position="308"/>
    </location>
</feature>
<evidence type="ECO:0000259" key="5">
    <source>
        <dbReference type="PROSITE" id="PS51043"/>
    </source>
</evidence>
<dbReference type="OMA" id="EKVDIHM"/>
<evidence type="ECO:0000256" key="1">
    <source>
        <dbReference type="ARBA" id="ARBA00010316"/>
    </source>
</evidence>
<dbReference type="RefSeq" id="XP_055861562.1">
    <property type="nucleotide sequence ID" value="XM_056005587.1"/>
</dbReference>
<dbReference type="InterPro" id="IPR023393">
    <property type="entry name" value="START-like_dom_sf"/>
</dbReference>
<feature type="region of interest" description="Disordered" evidence="4">
    <location>
        <begin position="359"/>
        <end position="397"/>
    </location>
</feature>
<dbReference type="PROSITE" id="PS51043">
    <property type="entry name" value="DDHD"/>
    <property type="match status" value="1"/>
</dbReference>
<evidence type="ECO:0000313" key="6">
    <source>
        <dbReference type="Proteomes" id="UP001165740"/>
    </source>
</evidence>
<dbReference type="RefSeq" id="XP_055861564.1">
    <property type="nucleotide sequence ID" value="XM_056005589.1"/>
</dbReference>
<feature type="region of interest" description="Disordered" evidence="4">
    <location>
        <begin position="1328"/>
        <end position="1352"/>
    </location>
</feature>
<keyword evidence="2" id="KW-0597">Phosphoprotein</keyword>
<evidence type="ECO:0000256" key="4">
    <source>
        <dbReference type="SAM" id="MobiDB-lite"/>
    </source>
</evidence>
<dbReference type="GO" id="GO:0035091">
    <property type="term" value="F:phosphatidylinositol binding"/>
    <property type="evidence" value="ECO:0007669"/>
    <property type="project" value="TreeGrafter"/>
</dbReference>
<dbReference type="GO" id="GO:0046872">
    <property type="term" value="F:metal ion binding"/>
    <property type="evidence" value="ECO:0007669"/>
    <property type="project" value="InterPro"/>
</dbReference>
<dbReference type="InterPro" id="IPR036412">
    <property type="entry name" value="HAD-like_sf"/>
</dbReference>
<feature type="compositionally biased region" description="Polar residues" evidence="4">
    <location>
        <begin position="659"/>
        <end position="675"/>
    </location>
</feature>
<dbReference type="InterPro" id="IPR001666">
    <property type="entry name" value="PI_transfer"/>
</dbReference>
<protein>
    <submittedName>
        <fullName evidence="7 8">Protein retinal degeneration B-like isoform X1</fullName>
    </submittedName>
</protein>
<keyword evidence="3" id="KW-0106">Calcium</keyword>
<dbReference type="SMART" id="SM01127">
    <property type="entry name" value="DDHD"/>
    <property type="match status" value="1"/>
</dbReference>
<dbReference type="CDD" id="cd08889">
    <property type="entry name" value="SRPBCC_PITPNM1-2_like"/>
    <property type="match status" value="1"/>
</dbReference>
<keyword evidence="6" id="KW-1185">Reference proteome</keyword>
<dbReference type="SUPFAM" id="SSF56784">
    <property type="entry name" value="HAD-like"/>
    <property type="match status" value="1"/>
</dbReference>
<evidence type="ECO:0000256" key="2">
    <source>
        <dbReference type="ARBA" id="ARBA00022553"/>
    </source>
</evidence>
<dbReference type="PANTHER" id="PTHR10658:SF81">
    <property type="entry name" value="PROTEIN RETINAL DEGENERATION B"/>
    <property type="match status" value="1"/>
</dbReference>
<dbReference type="GO" id="GO:0008525">
    <property type="term" value="F:phosphatidylcholine transporter activity"/>
    <property type="evidence" value="ECO:0007669"/>
    <property type="project" value="TreeGrafter"/>
</dbReference>
<dbReference type="OrthoDB" id="10053061at2759"/>
<organism evidence="6 7">
    <name type="scientific">Biomphalaria glabrata</name>
    <name type="common">Bloodfluke planorb</name>
    <name type="synonym">Freshwater snail</name>
    <dbReference type="NCBI Taxonomy" id="6526"/>
    <lineage>
        <taxon>Eukaryota</taxon>
        <taxon>Metazoa</taxon>
        <taxon>Spiralia</taxon>
        <taxon>Lophotrochozoa</taxon>
        <taxon>Mollusca</taxon>
        <taxon>Gastropoda</taxon>
        <taxon>Heterobranchia</taxon>
        <taxon>Euthyneura</taxon>
        <taxon>Panpulmonata</taxon>
        <taxon>Hygrophila</taxon>
        <taxon>Lymnaeoidea</taxon>
        <taxon>Planorbidae</taxon>
        <taxon>Biomphalaria</taxon>
    </lineage>
</organism>
<feature type="compositionally biased region" description="Basic and acidic residues" evidence="4">
    <location>
        <begin position="722"/>
        <end position="733"/>
    </location>
</feature>
<dbReference type="Pfam" id="PF24695">
    <property type="entry name" value="PITM1-3"/>
    <property type="match status" value="1"/>
</dbReference>
<dbReference type="Proteomes" id="UP001165740">
    <property type="component" value="Chromosome 12"/>
</dbReference>
<dbReference type="InterPro" id="IPR004177">
    <property type="entry name" value="DDHD_dom"/>
</dbReference>
<reference evidence="7 8" key="1">
    <citation type="submission" date="2025-04" db="UniProtKB">
        <authorList>
            <consortium name="RefSeq"/>
        </authorList>
    </citation>
    <scope>IDENTIFICATION</scope>
</reference>
<dbReference type="InterPro" id="IPR031315">
    <property type="entry name" value="LNS2/PITP"/>
</dbReference>
<name>A0A9W2YFQ2_BIOGL</name>
<evidence type="ECO:0000313" key="8">
    <source>
        <dbReference type="RefSeq" id="XP_055861564.1"/>
    </source>
</evidence>
<dbReference type="PANTHER" id="PTHR10658">
    <property type="entry name" value="PHOSPHATIDYLINOSITOL TRANSFER PROTEIN"/>
    <property type="match status" value="1"/>
</dbReference>
<dbReference type="FunFam" id="3.30.530.20:FF:000001">
    <property type="entry name" value="Phosphatidylinositol transfer protein membrane associated 2"/>
    <property type="match status" value="1"/>
</dbReference>
<dbReference type="InterPro" id="IPR055261">
    <property type="entry name" value="PI_transfer_N"/>
</dbReference>
<dbReference type="SMART" id="SM00775">
    <property type="entry name" value="LNS2"/>
    <property type="match status" value="1"/>
</dbReference>
<accession>A0A9W2YFQ2</accession>